<dbReference type="KEGG" id="sbz:A464_199"/>
<accession>S5N4L4</accession>
<dbReference type="HOGENOM" id="CLU_3239249_0_0_6"/>
<organism evidence="1 2">
    <name type="scientific">Salmonella bongori N268-08</name>
    <dbReference type="NCBI Taxonomy" id="1197719"/>
    <lineage>
        <taxon>Bacteria</taxon>
        <taxon>Pseudomonadati</taxon>
        <taxon>Pseudomonadota</taxon>
        <taxon>Gammaproteobacteria</taxon>
        <taxon>Enterobacterales</taxon>
        <taxon>Enterobacteriaceae</taxon>
        <taxon>Salmonella</taxon>
    </lineage>
</organism>
<gene>
    <name evidence="1" type="ORF">A464_199</name>
</gene>
<protein>
    <submittedName>
        <fullName evidence="1">Uncharacterized protein</fullName>
    </submittedName>
</protein>
<dbReference type="AlphaFoldDB" id="S5N4L4"/>
<name>S5N4L4_SALBN</name>
<evidence type="ECO:0000313" key="2">
    <source>
        <dbReference type="Proteomes" id="UP000015042"/>
    </source>
</evidence>
<dbReference type="Proteomes" id="UP000015042">
    <property type="component" value="Chromosome"/>
</dbReference>
<evidence type="ECO:0000313" key="1">
    <source>
        <dbReference type="EMBL" id="AGR57385.1"/>
    </source>
</evidence>
<reference evidence="1 2" key="1">
    <citation type="submission" date="2013-07" db="EMBL/GenBank/DDBJ databases">
        <title>Genome sequence of Salmonella bongori N268-08 - a rare clinical isolate.</title>
        <authorList>
            <person name="Marti R."/>
            <person name="Hagens S."/>
            <person name="Loessner M.J."/>
            <person name="Klumpp J."/>
        </authorList>
    </citation>
    <scope>NUCLEOTIDE SEQUENCE [LARGE SCALE GENOMIC DNA]</scope>
    <source>
        <strain evidence="1 2">N268-08</strain>
    </source>
</reference>
<proteinExistence type="predicted"/>
<sequence>MNRRLCIDRHAANRCGYYNCDFTQRGVWLSSFKTRHWYISDEK</sequence>
<dbReference type="EMBL" id="CP006608">
    <property type="protein sequence ID" value="AGR57385.1"/>
    <property type="molecule type" value="Genomic_DNA"/>
</dbReference>